<name>A0AAU9JDM2_9CILI</name>
<evidence type="ECO:0000259" key="7">
    <source>
        <dbReference type="PROSITE" id="PS50025"/>
    </source>
</evidence>
<dbReference type="Proteomes" id="UP001162131">
    <property type="component" value="Unassembled WGS sequence"/>
</dbReference>
<keyword evidence="2" id="KW-0378">Hydrolase</keyword>
<keyword evidence="1" id="KW-0645">Protease</keyword>
<dbReference type="PANTHER" id="PTHR42884:SF23">
    <property type="entry name" value="FURIN-LIKE PROTEASE 2"/>
    <property type="match status" value="1"/>
</dbReference>
<evidence type="ECO:0000256" key="6">
    <source>
        <dbReference type="SAM" id="SignalP"/>
    </source>
</evidence>
<keyword evidence="6" id="KW-0732">Signal</keyword>
<feature type="transmembrane region" description="Helical" evidence="5">
    <location>
        <begin position="2767"/>
        <end position="2791"/>
    </location>
</feature>
<feature type="domain" description="Laminin G" evidence="7">
    <location>
        <begin position="2221"/>
        <end position="2409"/>
    </location>
</feature>
<dbReference type="InterPro" id="IPR013320">
    <property type="entry name" value="ConA-like_dom_sf"/>
</dbReference>
<keyword evidence="4" id="KW-1015">Disulfide bond</keyword>
<sequence length="3069" mass="333746">MIILANLFLIIKVVSTSCPLDYGLITSSCFGCFPPKKLLNDKICVSNCPSSSFEIPSCDGLSAACSPHTGEIFSLAFSKTYNLTSNSIGRFTNFRNLPYSNSLGRTPLPYSERGFYFLPKSQMSSEYHYIPSVEFTLNLWIWAQENGQILNIEDNIDRYLKFESVNGKYRVTLAAKNSYRNGESSRIAFISEGYPKGWHSLTVQYNQIDCETVEMTTKINGITSSNQFFGYETGFDGENSLWTLGQTRNENSFRGFIYWLEARNDLFIEFPEFENRLECNFGSFWNGKKCEKYKSPWPHLANSTSDMGRSLTNCFYGCLCSTSTGLYTDCTACDYTNFYMSVGSPIICVDYCPTGYLDNGDGTCAWYSDLATSLDLNSGSVSLKKSGSWKYGASQSNNMPNYDANDPYPALQRGYYFASNSIANTTAGIVISPYFTMNFWVKATASGTFMSQGNSMGKIIVNSDGTATLTLKMHDSSTASVNSDKIVGSWHNLVFVGQANANGSYQLLSYVDGVQSNTASFSNKAYIDDSYHDSSQSIQLGDPTSGFNGFIASFYLYNSNDPKYISANYTTSGCVGTCSACSQSLQCLSECALNTYPPSCTSCLSSCTKGCVDGQTCTLCQDSPCTTCASYTGSCTACVASATVSSGHCSCNSGLNWSSSSLSCTSGPVCPSSCSTCTDSLTCTGCSLSLYLIQGTCQSFCPTGYKISGSSCNLDGLNGFIFNLMPHGISDIVNDLQSSIPVVTGSSSDFYPNYKSDDPYAAISRGYYFSGSSIMPLPPNYKDSTSLLTFSPQFLMAAWINPANDGVLFSKQDSSGNEYFTFSTLSGHPKGTIKLADGNSYTATSSSSILMNQWNFVYISSFISSSQKQAIKFLVSTVSDTTEFVSNWYQDLQSSFTITIGAKKSSGAYLNFYRGFLWDLKIYNIIPTSTLYSTSCSSGCSYCPIDNSNTCLPNCPISKYPSGATCGDCDGSCNKGCVRSSDCNLCNDAICAVCSDFTSTCTTCKSNAAVSGSNCACNSGYYWSSASLSCTHCPSNCDACSGIFVCTTCTGSYNLIQGVCMLSCLTGYKSISGVCNLDGLNGFVFNLMPHGISDIVNDLQSNIPIVTGSTNDFYPNYKTDDPYAAISRGYYFSGSSVMSLPPNYKDSTSLLTLSPQFVISTWINPSTNGVIFSKQDSSQNEYLILSIAGGYPKVTITLSDGNSYSVSSTSAVTLNSWNIISITSSLSTTEAINFQINTVSDSQSLAAFFYQDISSSFTITLGAKKSSSFNSFYTGFLWDLKIYNKIPVSNLYSSTCSSGCTYCPIDNSNTCLPNCPLSQFPSGSNCASCASSCKSGCVRNSDCNLCQDPICDICKDFTSTCTTCKSKATLVGASCQCDKRYGWDSSALSCLLCPSNCYSCSGTLKCDSCASGFYLIQNLCVDNCPTGYTGSSGKCTIDASTNGFVFHMKLIKIEDRVVDLQSGIPVETGSSSDFYPNYLSSDPYAADGRGYWFTGTSYMVLPPNFKDASPLLIISPEFAISAWINPKSDGIIFSKQDSSDNEILTMSISSQNPSIKIKLENGQTYSVSSTSKVTYNQWNFISFTPTIDKSPSETIIFNTNGASDTSAALSTSWFKDISSSFTIIIGGKYSSSTITSFYTGFIWDLKIYNVIPSSTLYSSSCSGGCAYCPLDNSGNCLPNCQVSQYPSSGSCSNCDSSCSHIGCANSNSDCNLCQDQKCEVCSDYTSTCTTCKTNAYLNGSTCDCKIGYNWDSATFSCYKCPANCNSCSGPYTCTTCSATYNLIQNLCLPFCPTGYNSSGNKCALAASLNGFIFNLMPHKIENRVVDLQSGIPVVTGTTSAFYPNYNSDDPYAALDRGYFFTGSSIMMLPPNYQDSSPLLTLSPQFVISAWINPTTDGVIFSKQDSSKKLYFSLEIASSHPTIEVKLQDGNSYSATSTASVVKNAWNIVSVTSDVSSAQVIKFEINGISEASSGLAISYYEDIQSAFSILIGAKYYASSKLSNLYAGFLWDLKIYNTIPGFSLYSASCLGCSLCPSDNSGSCIPNCPINQFPNGSSCSTCSSKCASQGCVRNDNACNLCQDELCSICDDFTSACKTCKDHASLSGFSCTCETGALYDKTNQICFGCPDQCTTCDSNNFYSCTSCASGYFMLNSMCLEACPAGYQADSSGNCIQKITAIFDLDLNSLDGVIYDKESKIPGITGSTSNFTNGYDKDDPLPAPLRGMYFNGNSSIINLPEFGTYLSPKLVVGPYFTFTTWINPSSSNSVLFAKRDSSLNDILIISLLNGSPNIRISLDYGTLYSFTAQNTVPMNAWSLYMVTFDIFSGNTVILSFINSVQDTLQGISNGYFNDISGHMRVTIGGDSKSPSRERVLTEGSFFNGFIYSVCIQNEKISSPSSFLSSACSSSCSSCPKLTGCIPNCGINQYWTGTSCSNCHSGCSSCSGDSSSCTLCSNPKCLLCSSYSTQTCTSCIDPSAILPNCECENGFYWNSGTERCEAVPDGYYLENDDTLIKCPDFCSLCTSDTYCSKCIENASIVDNLCKCNDGFSGTALCSEVEFYATLDVNKNNTLNLLFNDNLANDLSEKDISIFINSTKLNFTITKVSQKNYFIELRLDSEINQDTIVTLEFLEILKIKSVSNGLLKTNKLYGGLYSYDPYEWTAKMIDLSSHIAIIVQSTLATSLGLSFINFNPVGLWSLMNIISMVTYLPLVNVKMSEKMTDFFKDTGNYNPIPNIFEYFIDKSDGESPYELAERAGVDTDLLLINIGKSLTVLIGLLVGIPISYALSFISRLHLKGKYFNSLVSYKYSLFARFWIQYYLSFTISSLIAIITFYCGNTTQSINQLLCVITISLSAISPVALFLLTYLCEIKIVQHNQSFGKYFGSFYYELKTYKFLSTQYHTIFFVRRIVYAGALILLRNSSSAQIAILIVISLAHMIYLVVIWPYKDFIMGVFHTLSELCLAVIMTCMSIYSSSMDQSTIGRYEQVIVGLFILILAFHVAVSIMLPIKSIISFIQSKSKKISGVRQEIVLDTINETMEGEITAMTSRNSPSRSFFNKAANNQRKSGKIITLE</sequence>
<dbReference type="Gene3D" id="2.60.120.200">
    <property type="match status" value="6"/>
</dbReference>
<evidence type="ECO:0000256" key="1">
    <source>
        <dbReference type="ARBA" id="ARBA00022670"/>
    </source>
</evidence>
<feature type="transmembrane region" description="Helical" evidence="5">
    <location>
        <begin position="2842"/>
        <end position="2863"/>
    </location>
</feature>
<evidence type="ECO:0000256" key="5">
    <source>
        <dbReference type="SAM" id="Phobius"/>
    </source>
</evidence>
<dbReference type="SMART" id="SM00261">
    <property type="entry name" value="FU"/>
    <property type="match status" value="6"/>
</dbReference>
<evidence type="ECO:0000256" key="4">
    <source>
        <dbReference type="ARBA" id="ARBA00023157"/>
    </source>
</evidence>
<dbReference type="InterPro" id="IPR006212">
    <property type="entry name" value="Furin_repeat"/>
</dbReference>
<accession>A0AAU9JDM2</accession>
<feature type="domain" description="Laminin G" evidence="7">
    <location>
        <begin position="1127"/>
        <end position="1300"/>
    </location>
</feature>
<gene>
    <name evidence="8" type="ORF">BSTOLATCC_MIC29597</name>
</gene>
<evidence type="ECO:0000313" key="8">
    <source>
        <dbReference type="EMBL" id="CAG9321678.1"/>
    </source>
</evidence>
<dbReference type="Pfam" id="PF13385">
    <property type="entry name" value="Laminin_G_3"/>
    <property type="match status" value="4"/>
</dbReference>
<dbReference type="GO" id="GO:0004252">
    <property type="term" value="F:serine-type endopeptidase activity"/>
    <property type="evidence" value="ECO:0007669"/>
    <property type="project" value="TreeGrafter"/>
</dbReference>
<dbReference type="GO" id="GO:0016485">
    <property type="term" value="P:protein processing"/>
    <property type="evidence" value="ECO:0007669"/>
    <property type="project" value="TreeGrafter"/>
</dbReference>
<feature type="transmembrane region" description="Helical" evidence="5">
    <location>
        <begin position="2691"/>
        <end position="2710"/>
    </location>
</feature>
<dbReference type="PROSITE" id="PS50025">
    <property type="entry name" value="LAM_G_DOMAIN"/>
    <property type="match status" value="2"/>
</dbReference>
<feature type="transmembrane region" description="Helical" evidence="5">
    <location>
        <begin position="2948"/>
        <end position="2971"/>
    </location>
</feature>
<dbReference type="PANTHER" id="PTHR42884">
    <property type="entry name" value="PROPROTEIN CONVERTASE SUBTILISIN/KEXIN-RELATED"/>
    <property type="match status" value="1"/>
</dbReference>
<dbReference type="Gene3D" id="2.10.220.10">
    <property type="entry name" value="Hormone Receptor, Insulin-like Growth Factor Receptor 1, Chain A, domain 2"/>
    <property type="match status" value="4"/>
</dbReference>
<keyword evidence="5" id="KW-0812">Transmembrane</keyword>
<keyword evidence="3" id="KW-0720">Serine protease</keyword>
<evidence type="ECO:0000256" key="3">
    <source>
        <dbReference type="ARBA" id="ARBA00022825"/>
    </source>
</evidence>
<dbReference type="CDD" id="cd00064">
    <property type="entry name" value="FU"/>
    <property type="match status" value="3"/>
</dbReference>
<reference evidence="8" key="1">
    <citation type="submission" date="2021-09" db="EMBL/GenBank/DDBJ databases">
        <authorList>
            <consortium name="AG Swart"/>
            <person name="Singh M."/>
            <person name="Singh A."/>
            <person name="Seah K."/>
            <person name="Emmerich C."/>
        </authorList>
    </citation>
    <scope>NUCLEOTIDE SEQUENCE</scope>
    <source>
        <strain evidence="8">ATCC30299</strain>
    </source>
</reference>
<dbReference type="InterPro" id="IPR009030">
    <property type="entry name" value="Growth_fac_rcpt_cys_sf"/>
</dbReference>
<keyword evidence="5" id="KW-0472">Membrane</keyword>
<proteinExistence type="predicted"/>
<keyword evidence="5" id="KW-1133">Transmembrane helix</keyword>
<dbReference type="GO" id="GO:0000139">
    <property type="term" value="C:Golgi membrane"/>
    <property type="evidence" value="ECO:0007669"/>
    <property type="project" value="TreeGrafter"/>
</dbReference>
<dbReference type="CDD" id="cd00110">
    <property type="entry name" value="LamG"/>
    <property type="match status" value="1"/>
</dbReference>
<organism evidence="8 9">
    <name type="scientific">Blepharisma stoltei</name>
    <dbReference type="NCBI Taxonomy" id="1481888"/>
    <lineage>
        <taxon>Eukaryota</taxon>
        <taxon>Sar</taxon>
        <taxon>Alveolata</taxon>
        <taxon>Ciliophora</taxon>
        <taxon>Postciliodesmatophora</taxon>
        <taxon>Heterotrichea</taxon>
        <taxon>Heterotrichida</taxon>
        <taxon>Blepharismidae</taxon>
        <taxon>Blepharisma</taxon>
    </lineage>
</organism>
<keyword evidence="9" id="KW-1185">Reference proteome</keyword>
<feature type="chain" id="PRO_5043549579" description="Laminin G domain-containing protein" evidence="6">
    <location>
        <begin position="17"/>
        <end position="3069"/>
    </location>
</feature>
<dbReference type="InterPro" id="IPR001368">
    <property type="entry name" value="TNFR/NGFR_Cys_rich_reg"/>
</dbReference>
<dbReference type="SMART" id="SM01411">
    <property type="entry name" value="Ephrin_rec_like"/>
    <property type="match status" value="2"/>
</dbReference>
<feature type="transmembrane region" description="Helical" evidence="5">
    <location>
        <begin position="2922"/>
        <end position="2942"/>
    </location>
</feature>
<dbReference type="SMART" id="SM00282">
    <property type="entry name" value="LamG"/>
    <property type="match status" value="4"/>
</dbReference>
<dbReference type="EMBL" id="CAJZBQ010000029">
    <property type="protein sequence ID" value="CAG9321678.1"/>
    <property type="molecule type" value="Genomic_DNA"/>
</dbReference>
<dbReference type="GO" id="GO:0005802">
    <property type="term" value="C:trans-Golgi network"/>
    <property type="evidence" value="ECO:0007669"/>
    <property type="project" value="TreeGrafter"/>
</dbReference>
<evidence type="ECO:0000256" key="2">
    <source>
        <dbReference type="ARBA" id="ARBA00022801"/>
    </source>
</evidence>
<feature type="transmembrane region" description="Helical" evidence="5">
    <location>
        <begin position="2811"/>
        <end position="2830"/>
    </location>
</feature>
<comment type="caution">
    <text evidence="8">The sequence shown here is derived from an EMBL/GenBank/DDBJ whole genome shotgun (WGS) entry which is preliminary data.</text>
</comment>
<dbReference type="InterPro" id="IPR001791">
    <property type="entry name" value="Laminin_G"/>
</dbReference>
<dbReference type="SUPFAM" id="SSF57184">
    <property type="entry name" value="Growth factor receptor domain"/>
    <property type="match status" value="6"/>
</dbReference>
<dbReference type="SMART" id="SM00181">
    <property type="entry name" value="EGF"/>
    <property type="match status" value="9"/>
</dbReference>
<feature type="signal peptide" evidence="6">
    <location>
        <begin position="1"/>
        <end position="16"/>
    </location>
</feature>
<protein>
    <recommendedName>
        <fullName evidence="7">Laminin G domain-containing protein</fullName>
    </recommendedName>
</protein>
<dbReference type="PROSITE" id="PS00652">
    <property type="entry name" value="TNFR_NGFR_1"/>
    <property type="match status" value="2"/>
</dbReference>
<dbReference type="SUPFAM" id="SSF49899">
    <property type="entry name" value="Concanavalin A-like lectins/glucanases"/>
    <property type="match status" value="6"/>
</dbReference>
<feature type="transmembrane region" description="Helical" evidence="5">
    <location>
        <begin position="2896"/>
        <end position="2915"/>
    </location>
</feature>
<feature type="transmembrane region" description="Helical" evidence="5">
    <location>
        <begin position="2983"/>
        <end position="3004"/>
    </location>
</feature>
<evidence type="ECO:0000313" key="9">
    <source>
        <dbReference type="Proteomes" id="UP001162131"/>
    </source>
</evidence>
<dbReference type="InterPro" id="IPR000742">
    <property type="entry name" value="EGF"/>
</dbReference>